<evidence type="ECO:0000313" key="3">
    <source>
        <dbReference type="Proteomes" id="UP000008718"/>
    </source>
</evidence>
<organism evidence="2 3">
    <name type="scientific">Paludibacter propionicigenes (strain DSM 17365 / JCM 13257 / WB4)</name>
    <dbReference type="NCBI Taxonomy" id="694427"/>
    <lineage>
        <taxon>Bacteria</taxon>
        <taxon>Pseudomonadati</taxon>
        <taxon>Bacteroidota</taxon>
        <taxon>Bacteroidia</taxon>
        <taxon>Bacteroidales</taxon>
        <taxon>Paludibacteraceae</taxon>
        <taxon>Paludibacter</taxon>
    </lineage>
</organism>
<proteinExistence type="predicted"/>
<dbReference type="KEGG" id="ppn:Palpr_1392"/>
<dbReference type="HOGENOM" id="CLU_044970_0_0_10"/>
<accession>E4T494</accession>
<dbReference type="STRING" id="694427.Palpr_1392"/>
<reference evidence="2 3" key="2">
    <citation type="journal article" date="2011" name="Stand. Genomic Sci.">
        <title>Complete genome sequence of Paludibacter propionicigenes type strain (WB4).</title>
        <authorList>
            <person name="Gronow S."/>
            <person name="Munk C."/>
            <person name="Lapidus A."/>
            <person name="Nolan M."/>
            <person name="Lucas S."/>
            <person name="Hammon N."/>
            <person name="Deshpande S."/>
            <person name="Cheng J.F."/>
            <person name="Tapia R."/>
            <person name="Han C."/>
            <person name="Goodwin L."/>
            <person name="Pitluck S."/>
            <person name="Liolios K."/>
            <person name="Ivanova N."/>
            <person name="Mavromatis K."/>
            <person name="Mikhailova N."/>
            <person name="Pati A."/>
            <person name="Chen A."/>
            <person name="Palaniappan K."/>
            <person name="Land M."/>
            <person name="Hauser L."/>
            <person name="Chang Y.J."/>
            <person name="Jeffries C.D."/>
            <person name="Brambilla E."/>
            <person name="Rohde M."/>
            <person name="Goker M."/>
            <person name="Detter J.C."/>
            <person name="Woyke T."/>
            <person name="Bristow J."/>
            <person name="Eisen J.A."/>
            <person name="Markowitz V."/>
            <person name="Hugenholtz P."/>
            <person name="Kyrpides N.C."/>
            <person name="Klenk H.P."/>
        </authorList>
    </citation>
    <scope>NUCLEOTIDE SEQUENCE [LARGE SCALE GENOMIC DNA]</scope>
    <source>
        <strain evidence="3">DSM 17365 / JCM 13257 / WB4</strain>
    </source>
</reference>
<protein>
    <recommendedName>
        <fullName evidence="1">DUF362 domain-containing protein</fullName>
    </recommendedName>
</protein>
<dbReference type="InterPro" id="IPR007160">
    <property type="entry name" value="DUF362"/>
</dbReference>
<reference key="1">
    <citation type="submission" date="2010-11" db="EMBL/GenBank/DDBJ databases">
        <title>The complete genome of Paludibacter propionicigenes DSM 17365.</title>
        <authorList>
            <consortium name="US DOE Joint Genome Institute (JGI-PGF)"/>
            <person name="Lucas S."/>
            <person name="Copeland A."/>
            <person name="Lapidus A."/>
            <person name="Bruce D."/>
            <person name="Goodwin L."/>
            <person name="Pitluck S."/>
            <person name="Kyrpides N."/>
            <person name="Mavromatis K."/>
            <person name="Ivanova N."/>
            <person name="Munk A.C."/>
            <person name="Brettin T."/>
            <person name="Detter J.C."/>
            <person name="Han C."/>
            <person name="Tapia R."/>
            <person name="Land M."/>
            <person name="Hauser L."/>
            <person name="Markowitz V."/>
            <person name="Cheng J.-F."/>
            <person name="Hugenholtz P."/>
            <person name="Woyke T."/>
            <person name="Wu D."/>
            <person name="Gronow S."/>
            <person name="Wellnitz S."/>
            <person name="Brambilla E."/>
            <person name="Klenk H.-P."/>
            <person name="Eisen J.A."/>
        </authorList>
    </citation>
    <scope>NUCLEOTIDE SEQUENCE</scope>
    <source>
        <strain>WB4</strain>
    </source>
</reference>
<dbReference type="RefSeq" id="WP_013444907.1">
    <property type="nucleotide sequence ID" value="NC_014734.1"/>
</dbReference>
<name>E4T494_PALPW</name>
<dbReference type="Proteomes" id="UP000008718">
    <property type="component" value="Chromosome"/>
</dbReference>
<dbReference type="eggNOG" id="COG2006">
    <property type="taxonomic scope" value="Bacteria"/>
</dbReference>
<gene>
    <name evidence="2" type="ordered locus">Palpr_1392</name>
</gene>
<dbReference type="Pfam" id="PF04015">
    <property type="entry name" value="DUF362"/>
    <property type="match status" value="1"/>
</dbReference>
<keyword evidence="3" id="KW-1185">Reference proteome</keyword>
<sequence>MKRRDFFKSAAVVGLASVFKTNALGSVVSSNSSSLAVQSQPDLVAVMGGEPGVMLTRALKELGGIGHFVKKGQKVVIKPNIGWDRKPELAANTNPELVGTLVRLCKSAGASEVVVFDNSCQDWKKCYSNSGIEKAVTDAGGKMAPANNESYYREVDLPRGVSLKKAKIHGALLDCDVWFNMPVLKHHGGAKNSISMKNLMGIVWDRGFFHSHDLHQSIADIATFHKSPALNIVDAYRIMKSNGPQGKSEADVVTLKSLIVSHDFVAADTAAMKLFSQVQPTEIKDVRHIGLAEKLRVGTQNLDKLNVKRIKL</sequence>
<dbReference type="AlphaFoldDB" id="E4T494"/>
<evidence type="ECO:0000313" key="2">
    <source>
        <dbReference type="EMBL" id="ADQ79538.1"/>
    </source>
</evidence>
<evidence type="ECO:0000259" key="1">
    <source>
        <dbReference type="Pfam" id="PF04015"/>
    </source>
</evidence>
<dbReference type="EMBL" id="CP002345">
    <property type="protein sequence ID" value="ADQ79538.1"/>
    <property type="molecule type" value="Genomic_DNA"/>
</dbReference>
<dbReference type="OrthoDB" id="9785671at2"/>
<feature type="domain" description="DUF362" evidence="1">
    <location>
        <begin position="75"/>
        <end position="272"/>
    </location>
</feature>